<dbReference type="EMBL" id="CACVKT020008219">
    <property type="protein sequence ID" value="CAC5413704.1"/>
    <property type="molecule type" value="Genomic_DNA"/>
</dbReference>
<dbReference type="EC" id="1.1.99.1" evidence="2"/>
<gene>
    <name evidence="2" type="ORF">MCOR_46573</name>
</gene>
<dbReference type="AlphaFoldDB" id="A0A6J8DYQ8"/>
<evidence type="ECO:0000313" key="3">
    <source>
        <dbReference type="Proteomes" id="UP000507470"/>
    </source>
</evidence>
<proteinExistence type="predicted"/>
<sequence>MDSESTGVNEQGFPKVNNIMKNQNSVRKFRYFKHKKLPENKQNDFGYDADTEDCDIQESTIAKINQLISYDQHKPDICFSDDHSTVLKPGDRNSLDTTKYDIHYESDNENQSAKSQETDITTDNNKFFSHSANKSSTFSSDSGGTLSNSRFEIASNEATNFDRLKETVIDIGKLHNAWGIDYSIMRKSYPLQDYPDLVIGRPLVDTYLVSEAVNRPHNHAVDITKTSPTVYQVTLPVGSGSAGGIVATRLTEDPVSTPPRCRSDRGSGVCTPPRGRSDKGSGVCTPSRDRRICLKK</sequence>
<dbReference type="Proteomes" id="UP000507470">
    <property type="component" value="Unassembled WGS sequence"/>
</dbReference>
<protein>
    <submittedName>
        <fullName evidence="2">BetA</fullName>
        <ecNumber evidence="2">1.1.99.1</ecNumber>
    </submittedName>
</protein>
<evidence type="ECO:0000313" key="2">
    <source>
        <dbReference type="EMBL" id="CAC5413704.1"/>
    </source>
</evidence>
<name>A0A6J8DYQ8_MYTCO</name>
<feature type="region of interest" description="Disordered" evidence="1">
    <location>
        <begin position="249"/>
        <end position="285"/>
    </location>
</feature>
<keyword evidence="2" id="KW-0560">Oxidoreductase</keyword>
<accession>A0A6J8DYQ8</accession>
<keyword evidence="3" id="KW-1185">Reference proteome</keyword>
<evidence type="ECO:0000256" key="1">
    <source>
        <dbReference type="SAM" id="MobiDB-lite"/>
    </source>
</evidence>
<dbReference type="GO" id="GO:0008812">
    <property type="term" value="F:choline dehydrogenase activity"/>
    <property type="evidence" value="ECO:0007669"/>
    <property type="project" value="UniProtKB-EC"/>
</dbReference>
<reference evidence="2 3" key="1">
    <citation type="submission" date="2020-06" db="EMBL/GenBank/DDBJ databases">
        <authorList>
            <person name="Li R."/>
            <person name="Bekaert M."/>
        </authorList>
    </citation>
    <scope>NUCLEOTIDE SEQUENCE [LARGE SCALE GENOMIC DNA]</scope>
    <source>
        <strain evidence="3">wild</strain>
    </source>
</reference>
<organism evidence="2 3">
    <name type="scientific">Mytilus coruscus</name>
    <name type="common">Sea mussel</name>
    <dbReference type="NCBI Taxonomy" id="42192"/>
    <lineage>
        <taxon>Eukaryota</taxon>
        <taxon>Metazoa</taxon>
        <taxon>Spiralia</taxon>
        <taxon>Lophotrochozoa</taxon>
        <taxon>Mollusca</taxon>
        <taxon>Bivalvia</taxon>
        <taxon>Autobranchia</taxon>
        <taxon>Pteriomorphia</taxon>
        <taxon>Mytilida</taxon>
        <taxon>Mytiloidea</taxon>
        <taxon>Mytilidae</taxon>
        <taxon>Mytilinae</taxon>
        <taxon>Mytilus</taxon>
    </lineage>
</organism>